<evidence type="ECO:0000256" key="7">
    <source>
        <dbReference type="ARBA" id="ARBA00023163"/>
    </source>
</evidence>
<evidence type="ECO:0000313" key="12">
    <source>
        <dbReference type="Ensembl" id="ENSGGOP00000040450.1"/>
    </source>
</evidence>
<dbReference type="GO" id="GO:0003700">
    <property type="term" value="F:DNA-binding transcription factor activity"/>
    <property type="evidence" value="ECO:0007669"/>
    <property type="project" value="InterPro"/>
</dbReference>
<sequence>MATSLHEGPTNQLDLLISGVEASAHSSNVHCTDKTIEAAEALLHMESPTCLRDSRKFIHAAMRPDVITETTVEASTEESEPMDTSPIPTSPDSCEPRKKKTVGNTTYLWEFLLDLLQDKNTCPRYIKWPQREKGIFKLVDSKAVSKLWGKHKNKPDMNYETMGRALRYYYQRGILAKIEGQRLVYQFKDMPKNIVVIEDNKKSLLKAASSVHGGRNSSPINCSRAEKGVARFVSIASPGHDASSRSPITASVSATAAPRTVRVAMQVPVVMTSLGQKISAVAVQSNNAGAPLIISTSPTTATSPKAVIQAIPTVMPASTKNGNKITMQCPQIISIPATQLSNLTGSGSIHIVGAPLAVRAVTPVSIAHGTAVMRLSVPPQQASGQTPPRVIGVVIQGLEVKSEAVAKKQEHDVETLQFVEEKLADGNKTVTHVVVVSVPSATALPVTMKTEGLVTCEK</sequence>
<dbReference type="AlphaFoldDB" id="A0A2I2YZS8"/>
<keyword evidence="8 9" id="KW-0539">Nucleus</keyword>
<dbReference type="FunFam" id="1.10.10.10:FF:000853">
    <property type="entry name" value="ETS-Like transcription Factor homolog"/>
    <property type="match status" value="1"/>
</dbReference>
<evidence type="ECO:0000256" key="5">
    <source>
        <dbReference type="ARBA" id="ARBA00023125"/>
    </source>
</evidence>
<evidence type="ECO:0000256" key="9">
    <source>
        <dbReference type="RuleBase" id="RU004019"/>
    </source>
</evidence>
<dbReference type="PROSITE" id="PS00345">
    <property type="entry name" value="ETS_DOMAIN_1"/>
    <property type="match status" value="1"/>
</dbReference>
<dbReference type="GeneTree" id="ENSGT00940000154953"/>
<dbReference type="InterPro" id="IPR046328">
    <property type="entry name" value="ETS_fam"/>
</dbReference>
<dbReference type="PROSITE" id="PS50061">
    <property type="entry name" value="ETS_DOMAIN_3"/>
    <property type="match status" value="1"/>
</dbReference>
<dbReference type="Pfam" id="PF00178">
    <property type="entry name" value="Ets"/>
    <property type="match status" value="1"/>
</dbReference>
<keyword evidence="3" id="KW-0597">Phosphoprotein</keyword>
<proteinExistence type="inferred from homology"/>
<dbReference type="PANTHER" id="PTHR11849">
    <property type="entry name" value="ETS"/>
    <property type="match status" value="1"/>
</dbReference>
<dbReference type="Bgee" id="ENSGGOG00000022142">
    <property type="expression patterns" value="Expressed in cerebellum"/>
</dbReference>
<dbReference type="SUPFAM" id="SSF46785">
    <property type="entry name" value="Winged helix' DNA-binding domain"/>
    <property type="match status" value="1"/>
</dbReference>
<comment type="subcellular location">
    <subcellularLocation>
        <location evidence="1 9">Nucleus</location>
    </subcellularLocation>
</comment>
<dbReference type="InterPro" id="IPR036388">
    <property type="entry name" value="WH-like_DNA-bd_sf"/>
</dbReference>
<dbReference type="GO" id="GO:0006357">
    <property type="term" value="P:regulation of transcription by RNA polymerase II"/>
    <property type="evidence" value="ECO:0007669"/>
    <property type="project" value="InterPro"/>
</dbReference>
<protein>
    <recommendedName>
        <fullName evidence="11">ETS domain-containing protein</fullName>
    </recommendedName>
</protein>
<accession>A0A2I2YZS8</accession>
<dbReference type="SMART" id="SM00413">
    <property type="entry name" value="ETS"/>
    <property type="match status" value="1"/>
</dbReference>
<evidence type="ECO:0000259" key="11">
    <source>
        <dbReference type="PROSITE" id="PS50061"/>
    </source>
</evidence>
<name>A0A2I2YZS8_GORGO</name>
<comment type="similarity">
    <text evidence="2 9">Belongs to the ETS family.</text>
</comment>
<dbReference type="EMBL" id="CABD030042917">
    <property type="status" value="NOT_ANNOTATED_CDS"/>
    <property type="molecule type" value="Genomic_DNA"/>
</dbReference>
<keyword evidence="13" id="KW-1185">Reference proteome</keyword>
<evidence type="ECO:0000256" key="3">
    <source>
        <dbReference type="ARBA" id="ARBA00022553"/>
    </source>
</evidence>
<dbReference type="Gene3D" id="1.10.10.10">
    <property type="entry name" value="Winged helix-like DNA-binding domain superfamily/Winged helix DNA-binding domain"/>
    <property type="match status" value="1"/>
</dbReference>
<keyword evidence="5 9" id="KW-0238">DNA-binding</keyword>
<evidence type="ECO:0000256" key="8">
    <source>
        <dbReference type="ARBA" id="ARBA00023242"/>
    </source>
</evidence>
<evidence type="ECO:0000256" key="1">
    <source>
        <dbReference type="ARBA" id="ARBA00004123"/>
    </source>
</evidence>
<keyword evidence="7" id="KW-0804">Transcription</keyword>
<evidence type="ECO:0000313" key="13">
    <source>
        <dbReference type="Proteomes" id="UP000001519"/>
    </source>
</evidence>
<reference evidence="12" key="3">
    <citation type="submission" date="2025-08" db="UniProtKB">
        <authorList>
            <consortium name="Ensembl"/>
        </authorList>
    </citation>
    <scope>IDENTIFICATION</scope>
</reference>
<dbReference type="Pfam" id="PF12310">
    <property type="entry name" value="Elf-1_N"/>
    <property type="match status" value="1"/>
</dbReference>
<dbReference type="GO" id="GO:0045893">
    <property type="term" value="P:positive regulation of DNA-templated transcription"/>
    <property type="evidence" value="ECO:0007669"/>
    <property type="project" value="UniProtKB-ARBA"/>
</dbReference>
<dbReference type="GO" id="GO:0043565">
    <property type="term" value="F:sequence-specific DNA binding"/>
    <property type="evidence" value="ECO:0007669"/>
    <property type="project" value="InterPro"/>
</dbReference>
<evidence type="ECO:0000256" key="2">
    <source>
        <dbReference type="ARBA" id="ARBA00005562"/>
    </source>
</evidence>
<organism evidence="12 13">
    <name type="scientific">Gorilla gorilla gorilla</name>
    <name type="common">Western lowland gorilla</name>
    <dbReference type="NCBI Taxonomy" id="9595"/>
    <lineage>
        <taxon>Eukaryota</taxon>
        <taxon>Metazoa</taxon>
        <taxon>Chordata</taxon>
        <taxon>Craniata</taxon>
        <taxon>Vertebrata</taxon>
        <taxon>Euteleostomi</taxon>
        <taxon>Mammalia</taxon>
        <taxon>Eutheria</taxon>
        <taxon>Euarchontoglires</taxon>
        <taxon>Primates</taxon>
        <taxon>Haplorrhini</taxon>
        <taxon>Catarrhini</taxon>
        <taxon>Hominidae</taxon>
        <taxon>Gorilla</taxon>
    </lineage>
</organism>
<dbReference type="PROSITE" id="PS00346">
    <property type="entry name" value="ETS_DOMAIN_2"/>
    <property type="match status" value="1"/>
</dbReference>
<feature type="region of interest" description="Disordered" evidence="10">
    <location>
        <begin position="69"/>
        <end position="98"/>
    </location>
</feature>
<evidence type="ECO:0000256" key="10">
    <source>
        <dbReference type="SAM" id="MobiDB-lite"/>
    </source>
</evidence>
<reference evidence="12" key="4">
    <citation type="submission" date="2025-09" db="UniProtKB">
        <authorList>
            <consortium name="Ensembl"/>
        </authorList>
    </citation>
    <scope>IDENTIFICATION</scope>
</reference>
<feature type="domain" description="ETS" evidence="11">
    <location>
        <begin position="106"/>
        <end position="188"/>
    </location>
</feature>
<reference evidence="13" key="1">
    <citation type="submission" date="2011-05" db="EMBL/GenBank/DDBJ databases">
        <title>Insights into the evolution of the great apes provided by the gorilla genome.</title>
        <authorList>
            <person name="Scally A."/>
        </authorList>
    </citation>
    <scope>NUCLEOTIDE SEQUENCE [LARGE SCALE GENOMIC DNA]</scope>
</reference>
<dbReference type="InterPro" id="IPR000418">
    <property type="entry name" value="Ets_dom"/>
</dbReference>
<keyword evidence="6" id="KW-0010">Activator</keyword>
<dbReference type="InterPro" id="IPR022084">
    <property type="entry name" value="TF_Elf_N"/>
</dbReference>
<reference evidence="12 13" key="2">
    <citation type="journal article" date="2012" name="Nature">
        <title>Insights into hominid evolution from the gorilla genome sequence.</title>
        <authorList>
            <person name="Scally A."/>
            <person name="Dutheil J.Y."/>
            <person name="Hillier L.W."/>
            <person name="Jordan G.E."/>
            <person name="Goodhead I."/>
            <person name="Herrero J."/>
            <person name="Hobolth A."/>
            <person name="Lappalainen T."/>
            <person name="Mailund T."/>
            <person name="Marques-Bonet T."/>
            <person name="McCarthy S."/>
            <person name="Montgomery S.H."/>
            <person name="Schwalie P.C."/>
            <person name="Tang Y.A."/>
            <person name="Ward M.C."/>
            <person name="Xue Y."/>
            <person name="Yngvadottir B."/>
            <person name="Alkan C."/>
            <person name="Andersen L.N."/>
            <person name="Ayub Q."/>
            <person name="Ball E.V."/>
            <person name="Beal K."/>
            <person name="Bradley B.J."/>
            <person name="Chen Y."/>
            <person name="Clee C.M."/>
            <person name="Fitzgerald S."/>
            <person name="Graves T.A."/>
            <person name="Gu Y."/>
            <person name="Heath P."/>
            <person name="Heger A."/>
            <person name="Karakoc E."/>
            <person name="Kolb-Kokocinski A."/>
            <person name="Laird G.K."/>
            <person name="Lunter G."/>
            <person name="Meader S."/>
            <person name="Mort M."/>
            <person name="Mullikin J.C."/>
            <person name="Munch K."/>
            <person name="O'Connor T.D."/>
            <person name="Phillips A.D."/>
            <person name="Prado-Martinez J."/>
            <person name="Rogers A.S."/>
            <person name="Sajjadian S."/>
            <person name="Schmidt D."/>
            <person name="Shaw K."/>
            <person name="Simpson J.T."/>
            <person name="Stenson P.D."/>
            <person name="Turner D.J."/>
            <person name="Vigilant L."/>
            <person name="Vilella A.J."/>
            <person name="Whitener W."/>
            <person name="Zhu B."/>
            <person name="Cooper D.N."/>
            <person name="de Jong P."/>
            <person name="Dermitzakis E.T."/>
            <person name="Eichler E.E."/>
            <person name="Flicek P."/>
            <person name="Goldman N."/>
            <person name="Mundy N.I."/>
            <person name="Ning Z."/>
            <person name="Odom D.T."/>
            <person name="Ponting C.P."/>
            <person name="Quail M.A."/>
            <person name="Ryder O.A."/>
            <person name="Searle S.M."/>
            <person name="Warren W.C."/>
            <person name="Wilson R.K."/>
            <person name="Schierup M.H."/>
            <person name="Rogers J."/>
            <person name="Tyler-Smith C."/>
            <person name="Durbin R."/>
        </authorList>
    </citation>
    <scope>NUCLEOTIDE SEQUENCE [LARGE SCALE GENOMIC DNA]</scope>
</reference>
<dbReference type="PRINTS" id="PR00454">
    <property type="entry name" value="ETSDOMAIN"/>
</dbReference>
<dbReference type="Ensembl" id="ENSGGOT00000056901.1">
    <property type="protein sequence ID" value="ENSGGOP00000040450.1"/>
    <property type="gene ID" value="ENSGGOG00000022142.2"/>
</dbReference>
<evidence type="ECO:0000256" key="4">
    <source>
        <dbReference type="ARBA" id="ARBA00023015"/>
    </source>
</evidence>
<dbReference type="InterPro" id="IPR036390">
    <property type="entry name" value="WH_DNA-bd_sf"/>
</dbReference>
<evidence type="ECO:0000256" key="6">
    <source>
        <dbReference type="ARBA" id="ARBA00023159"/>
    </source>
</evidence>
<dbReference type="PANTHER" id="PTHR11849:SF279">
    <property type="entry name" value="ETS DOMAIN-CONTAINING PROTEIN"/>
    <property type="match status" value="1"/>
</dbReference>
<keyword evidence="4" id="KW-0805">Transcription regulation</keyword>
<dbReference type="Proteomes" id="UP000001519">
    <property type="component" value="Chromosome 6"/>
</dbReference>
<dbReference type="GO" id="GO:0005634">
    <property type="term" value="C:nucleus"/>
    <property type="evidence" value="ECO:0007669"/>
    <property type="project" value="UniProtKB-SubCell"/>
</dbReference>